<evidence type="ECO:0000313" key="2">
    <source>
        <dbReference type="EMBL" id="HIW02919.1"/>
    </source>
</evidence>
<reference evidence="2" key="2">
    <citation type="submission" date="2021-04" db="EMBL/GenBank/DDBJ databases">
        <authorList>
            <person name="Gilroy R."/>
        </authorList>
    </citation>
    <scope>NUCLEOTIDE SEQUENCE</scope>
    <source>
        <strain evidence="2">12435</strain>
    </source>
</reference>
<evidence type="ECO:0000259" key="1">
    <source>
        <dbReference type="Pfam" id="PF00149"/>
    </source>
</evidence>
<dbReference type="SUPFAM" id="SSF56300">
    <property type="entry name" value="Metallo-dependent phosphatases"/>
    <property type="match status" value="1"/>
</dbReference>
<dbReference type="InterPro" id="IPR004843">
    <property type="entry name" value="Calcineurin-like_PHP"/>
</dbReference>
<dbReference type="Gene3D" id="3.60.21.10">
    <property type="match status" value="1"/>
</dbReference>
<comment type="caution">
    <text evidence="2">The sequence shown here is derived from an EMBL/GenBank/DDBJ whole genome shotgun (WGS) entry which is preliminary data.</text>
</comment>
<dbReference type="PANTHER" id="PTHR42850:SF4">
    <property type="entry name" value="ZINC-DEPENDENT ENDOPOLYPHOSPHATASE"/>
    <property type="match status" value="1"/>
</dbReference>
<organism evidence="2 3">
    <name type="scientific">Candidatus Protoclostridium stercorigallinarum</name>
    <dbReference type="NCBI Taxonomy" id="2838741"/>
    <lineage>
        <taxon>Bacteria</taxon>
        <taxon>Bacillati</taxon>
        <taxon>Bacillota</taxon>
        <taxon>Clostridia</taxon>
        <taxon>Candidatus Protoclostridium</taxon>
    </lineage>
</organism>
<dbReference type="EMBL" id="DXHS01000099">
    <property type="protein sequence ID" value="HIW02919.1"/>
    <property type="molecule type" value="Genomic_DNA"/>
</dbReference>
<dbReference type="PANTHER" id="PTHR42850">
    <property type="entry name" value="METALLOPHOSPHOESTERASE"/>
    <property type="match status" value="1"/>
</dbReference>
<dbReference type="Proteomes" id="UP000823990">
    <property type="component" value="Unassembled WGS sequence"/>
</dbReference>
<protein>
    <submittedName>
        <fullName evidence="2">Metallophosphoesterase</fullName>
    </submittedName>
</protein>
<name>A0A9D1Q0C0_9FIRM</name>
<accession>A0A9D1Q0C0</accession>
<dbReference type="InterPro" id="IPR050126">
    <property type="entry name" value="Ap4A_hydrolase"/>
</dbReference>
<dbReference type="Pfam" id="PF00149">
    <property type="entry name" value="Metallophos"/>
    <property type="match status" value="1"/>
</dbReference>
<reference evidence="2" key="1">
    <citation type="journal article" date="2021" name="PeerJ">
        <title>Extensive microbial diversity within the chicken gut microbiome revealed by metagenomics and culture.</title>
        <authorList>
            <person name="Gilroy R."/>
            <person name="Ravi A."/>
            <person name="Getino M."/>
            <person name="Pursley I."/>
            <person name="Horton D.L."/>
            <person name="Alikhan N.F."/>
            <person name="Baker D."/>
            <person name="Gharbi K."/>
            <person name="Hall N."/>
            <person name="Watson M."/>
            <person name="Adriaenssens E.M."/>
            <person name="Foster-Nyarko E."/>
            <person name="Jarju S."/>
            <person name="Secka A."/>
            <person name="Antonio M."/>
            <person name="Oren A."/>
            <person name="Chaudhuri R.R."/>
            <person name="La Ragione R."/>
            <person name="Hildebrand F."/>
            <person name="Pallen M.J."/>
        </authorList>
    </citation>
    <scope>NUCLEOTIDE SEQUENCE</scope>
    <source>
        <strain evidence="2">12435</strain>
    </source>
</reference>
<dbReference type="GO" id="GO:0016791">
    <property type="term" value="F:phosphatase activity"/>
    <property type="evidence" value="ECO:0007669"/>
    <property type="project" value="TreeGrafter"/>
</dbReference>
<dbReference type="GO" id="GO:0005737">
    <property type="term" value="C:cytoplasm"/>
    <property type="evidence" value="ECO:0007669"/>
    <property type="project" value="TreeGrafter"/>
</dbReference>
<proteinExistence type="predicted"/>
<sequence>MIYCVSDIHGYYGQFCRLLDKIKFGGGDRLFVVGDVIDKGPESVRLAKLLFSVPNVTCIAGNHEYDFMKYYRALMRGTEDYDYVLTKLRAYFPDGDLLDWDVADDIDNLPFYAETDDFICVHAGVPLAPDGKLFPLGDVTCEQFVYDRRFKEPNVLPKGGKCVFFGHTPVRYLTGRDEILRYLRPGADPRSTNVTDYVKVHLDTGVPQGGALGCIAVDDMRPIYVW</sequence>
<gene>
    <name evidence="2" type="ORF">H9892_06225</name>
</gene>
<evidence type="ECO:0000313" key="3">
    <source>
        <dbReference type="Proteomes" id="UP000823990"/>
    </source>
</evidence>
<dbReference type="AlphaFoldDB" id="A0A9D1Q0C0"/>
<dbReference type="InterPro" id="IPR029052">
    <property type="entry name" value="Metallo-depent_PP-like"/>
</dbReference>
<feature type="domain" description="Calcineurin-like phosphoesterase" evidence="1">
    <location>
        <begin position="2"/>
        <end position="183"/>
    </location>
</feature>